<protein>
    <submittedName>
        <fullName evidence="2">Uncharacterized protein</fullName>
    </submittedName>
</protein>
<feature type="region of interest" description="Disordered" evidence="1">
    <location>
        <begin position="24"/>
        <end position="50"/>
    </location>
</feature>
<reference evidence="2 3" key="1">
    <citation type="submission" date="2019-05" db="EMBL/GenBank/DDBJ databases">
        <title>Another draft genome of Portunus trituberculatus and its Hox gene families provides insights of decapod evolution.</title>
        <authorList>
            <person name="Jeong J.-H."/>
            <person name="Song I."/>
            <person name="Kim S."/>
            <person name="Choi T."/>
            <person name="Kim D."/>
            <person name="Ryu S."/>
            <person name="Kim W."/>
        </authorList>
    </citation>
    <scope>NUCLEOTIDE SEQUENCE [LARGE SCALE GENOMIC DNA]</scope>
    <source>
        <tissue evidence="2">Muscle</tissue>
    </source>
</reference>
<comment type="caution">
    <text evidence="2">The sequence shown here is derived from an EMBL/GenBank/DDBJ whole genome shotgun (WGS) entry which is preliminary data.</text>
</comment>
<gene>
    <name evidence="2" type="ORF">E2C01_084983</name>
</gene>
<evidence type="ECO:0000313" key="2">
    <source>
        <dbReference type="EMBL" id="MPC90016.1"/>
    </source>
</evidence>
<accession>A0A5B7J7P1</accession>
<feature type="compositionally biased region" description="Pro residues" evidence="1">
    <location>
        <begin position="26"/>
        <end position="38"/>
    </location>
</feature>
<dbReference type="EMBL" id="VSRR010082952">
    <property type="protein sequence ID" value="MPC90016.1"/>
    <property type="molecule type" value="Genomic_DNA"/>
</dbReference>
<dbReference type="Proteomes" id="UP000324222">
    <property type="component" value="Unassembled WGS sequence"/>
</dbReference>
<sequence length="63" mass="6966">MSLLSTLPPHDTRTMYFWRHDLPSPSSHPPATSAPPLPTHAINAPSQSTPPHLTHYVGFSMCF</sequence>
<keyword evidence="3" id="KW-1185">Reference proteome</keyword>
<proteinExistence type="predicted"/>
<organism evidence="2 3">
    <name type="scientific">Portunus trituberculatus</name>
    <name type="common">Swimming crab</name>
    <name type="synonym">Neptunus trituberculatus</name>
    <dbReference type="NCBI Taxonomy" id="210409"/>
    <lineage>
        <taxon>Eukaryota</taxon>
        <taxon>Metazoa</taxon>
        <taxon>Ecdysozoa</taxon>
        <taxon>Arthropoda</taxon>
        <taxon>Crustacea</taxon>
        <taxon>Multicrustacea</taxon>
        <taxon>Malacostraca</taxon>
        <taxon>Eumalacostraca</taxon>
        <taxon>Eucarida</taxon>
        <taxon>Decapoda</taxon>
        <taxon>Pleocyemata</taxon>
        <taxon>Brachyura</taxon>
        <taxon>Eubrachyura</taxon>
        <taxon>Portunoidea</taxon>
        <taxon>Portunidae</taxon>
        <taxon>Portuninae</taxon>
        <taxon>Portunus</taxon>
    </lineage>
</organism>
<evidence type="ECO:0000256" key="1">
    <source>
        <dbReference type="SAM" id="MobiDB-lite"/>
    </source>
</evidence>
<dbReference type="AlphaFoldDB" id="A0A5B7J7P1"/>
<evidence type="ECO:0000313" key="3">
    <source>
        <dbReference type="Proteomes" id="UP000324222"/>
    </source>
</evidence>
<name>A0A5B7J7P1_PORTR</name>